<dbReference type="Proteomes" id="UP000504606">
    <property type="component" value="Unplaced"/>
</dbReference>
<dbReference type="AlphaFoldDB" id="A0A9C6U425"/>
<dbReference type="Pfam" id="PF01712">
    <property type="entry name" value="dNK"/>
    <property type="match status" value="1"/>
</dbReference>
<gene>
    <name evidence="3" type="primary">LOC127749894</name>
</gene>
<dbReference type="PANTHER" id="PTHR10513">
    <property type="entry name" value="DEOXYNUCLEOSIDE KINASE"/>
    <property type="match status" value="1"/>
</dbReference>
<dbReference type="InterPro" id="IPR050566">
    <property type="entry name" value="Deoxyribonucleoside_kinase"/>
</dbReference>
<dbReference type="GeneID" id="127749894"/>
<dbReference type="OrthoDB" id="567086at2759"/>
<dbReference type="GO" id="GO:0019136">
    <property type="term" value="F:deoxynucleoside kinase activity"/>
    <property type="evidence" value="ECO:0007669"/>
    <property type="project" value="TreeGrafter"/>
</dbReference>
<name>A0A9C6U425_FRAOC</name>
<sequence>MFRNIGSQTSKFHHSVPLKKEQYDILLNVYDSMIDTDKRSSHFIYVRVDPEIAFQRAIKRGRPEERNLPLSYFTDLHSLMDEWLLGSNSSKTTVVDGLKDAELLYNDVLSAINSITF</sequence>
<dbReference type="InterPro" id="IPR031314">
    <property type="entry name" value="DNK_dom"/>
</dbReference>
<dbReference type="GO" id="GO:0005737">
    <property type="term" value="C:cytoplasm"/>
    <property type="evidence" value="ECO:0007669"/>
    <property type="project" value="TreeGrafter"/>
</dbReference>
<dbReference type="Gene3D" id="3.40.50.300">
    <property type="entry name" value="P-loop containing nucleotide triphosphate hydrolases"/>
    <property type="match status" value="1"/>
</dbReference>
<evidence type="ECO:0000259" key="1">
    <source>
        <dbReference type="Pfam" id="PF01712"/>
    </source>
</evidence>
<reference evidence="3" key="1">
    <citation type="submission" date="2025-08" db="UniProtKB">
        <authorList>
            <consortium name="RefSeq"/>
        </authorList>
    </citation>
    <scope>IDENTIFICATION</scope>
    <source>
        <tissue evidence="3">Whole organism</tissue>
    </source>
</reference>
<dbReference type="RefSeq" id="XP_052125845.1">
    <property type="nucleotide sequence ID" value="XM_052269885.1"/>
</dbReference>
<dbReference type="KEGG" id="foc:127749894"/>
<feature type="domain" description="Deoxynucleoside kinase" evidence="1">
    <location>
        <begin position="17"/>
        <end position="113"/>
    </location>
</feature>
<accession>A0A9C6U425</accession>
<protein>
    <submittedName>
        <fullName evidence="3">Thymidine kinase 2, mitochondrial-like</fullName>
    </submittedName>
</protein>
<evidence type="ECO:0000313" key="3">
    <source>
        <dbReference type="RefSeq" id="XP_052125845.1"/>
    </source>
</evidence>
<dbReference type="PANTHER" id="PTHR10513:SF35">
    <property type="entry name" value="DEOXYADENOSINE KINASE"/>
    <property type="match status" value="1"/>
</dbReference>
<organism evidence="2 3">
    <name type="scientific">Frankliniella occidentalis</name>
    <name type="common">Western flower thrips</name>
    <name type="synonym">Euthrips occidentalis</name>
    <dbReference type="NCBI Taxonomy" id="133901"/>
    <lineage>
        <taxon>Eukaryota</taxon>
        <taxon>Metazoa</taxon>
        <taxon>Ecdysozoa</taxon>
        <taxon>Arthropoda</taxon>
        <taxon>Hexapoda</taxon>
        <taxon>Insecta</taxon>
        <taxon>Pterygota</taxon>
        <taxon>Neoptera</taxon>
        <taxon>Paraneoptera</taxon>
        <taxon>Thysanoptera</taxon>
        <taxon>Terebrantia</taxon>
        <taxon>Thripoidea</taxon>
        <taxon>Thripidae</taxon>
        <taxon>Frankliniella</taxon>
    </lineage>
</organism>
<proteinExistence type="predicted"/>
<dbReference type="InterPro" id="IPR027417">
    <property type="entry name" value="P-loop_NTPase"/>
</dbReference>
<evidence type="ECO:0000313" key="2">
    <source>
        <dbReference type="Proteomes" id="UP000504606"/>
    </source>
</evidence>
<dbReference type="SUPFAM" id="SSF52540">
    <property type="entry name" value="P-loop containing nucleoside triphosphate hydrolases"/>
    <property type="match status" value="1"/>
</dbReference>
<keyword evidence="2" id="KW-1185">Reference proteome</keyword>